<gene>
    <name evidence="3" type="ORF">TTHERM_00102600</name>
</gene>
<sequence>MLSGGPPAGPPAGPPGKGPNCNINNCAQCTGAGPNTNCTNCNANFALQSNKSCQTCGAGQFLQSTSSPCGQCSANCQTCVNSSNCQVCNNNYELNSSNNCQACQINNGQYYDSQNTKCGNCPINCLTCNSSTNCSVCQSGYQVNSQKNGCQACLINQGQYYDSSKQTCGQCPSYCLTCTSSSDCSLCSQNYELNSSKNGCQACLINQGQYYDSSTKTCISCFQNCLQCTNQSSCQVCITGYYPNSNQCSQCNNSCLTCKGPNSNNCLSCNNGYYLYTDITTCSQTCNTQGGYFASQNTCSPCDKTCSTCNGSSNTQCIICVTGLYKYGGNNLCRTCPTISNQAVVSNCQSSQKECLYNNQTKNYELTDVCSICIQGYTLSNNNCVDSCSLIAQNYYYNPSSSQCQCSPSYPYKHIRKDNSIFCSNYQLPGFYCDVNQICYACNQSNCQTCPNQNTCTLCNSGYYLWLNQCLQQCPSSQNLQISSSQSQCECIQNYILIIPDNICIIKLSITSINLSKDSQYNVITVVFNRVPYPNETNGISIQLDPGKLILNTDYQIISQQLISNTVVFNISVEQNRRVNQIVVTYNNQQTTFQLQNAILTTNTYNNSQQSVQGKIDSATSASKALTSGQGNGYSIILVLKKFQILCFLSNFIQFFGPLILFKNYLPQIVYVGTILASSFIFTSIPDASQLNTNSQSDSTSQGSASSEQQLLQDLGLQANLYYALPIPNISLIISVIIVLLCCFARWVMKGKQYTMEIVNFLINLASSVQQGFITPSLFSIYYCLAFTQEKYIAIIQLLIHASFFVLIYYFSFKRDVNYIESYLPNFALNINTKAKGWNTYLFASYIKKYVIILLILTIPTHPIACQFLISVSVILFMICIKKQQDILNQDAISDNDLKSIDEFSFIYLTKKNEQEQLTESLDQILDQFNSFQQKKVVFNKVLVKKESLNFKEQSQKIDFEQ</sequence>
<feature type="domain" description="EGF-like" evidence="2">
    <location>
        <begin position="167"/>
        <end position="201"/>
    </location>
</feature>
<evidence type="ECO:0000259" key="2">
    <source>
        <dbReference type="SMART" id="SM00181"/>
    </source>
</evidence>
<dbReference type="InterPro" id="IPR009030">
    <property type="entry name" value="Growth_fac_rcpt_cys_sf"/>
</dbReference>
<feature type="domain" description="EGF-like" evidence="2">
    <location>
        <begin position="250"/>
        <end position="283"/>
    </location>
</feature>
<dbReference type="PANTHER" id="PTHR23275">
    <property type="entry name" value="CABRIOLET.-RELATED"/>
    <property type="match status" value="1"/>
</dbReference>
<proteinExistence type="predicted"/>
<keyword evidence="1" id="KW-1133">Transmembrane helix</keyword>
<dbReference type="EMBL" id="GG662767">
    <property type="protein sequence ID" value="EAR91965.3"/>
    <property type="molecule type" value="Genomic_DNA"/>
</dbReference>
<dbReference type="InterPro" id="IPR000742">
    <property type="entry name" value="EGF"/>
</dbReference>
<dbReference type="InterPro" id="IPR006212">
    <property type="entry name" value="Furin_repeat"/>
</dbReference>
<dbReference type="GeneID" id="7841227"/>
<feature type="domain" description="EGF-like" evidence="2">
    <location>
        <begin position="120"/>
        <end position="151"/>
    </location>
</feature>
<evidence type="ECO:0000313" key="4">
    <source>
        <dbReference type="Proteomes" id="UP000009168"/>
    </source>
</evidence>
<feature type="transmembrane region" description="Helical" evidence="1">
    <location>
        <begin position="730"/>
        <end position="749"/>
    </location>
</feature>
<organism evidence="3 4">
    <name type="scientific">Tetrahymena thermophila (strain SB210)</name>
    <dbReference type="NCBI Taxonomy" id="312017"/>
    <lineage>
        <taxon>Eukaryota</taxon>
        <taxon>Sar</taxon>
        <taxon>Alveolata</taxon>
        <taxon>Ciliophora</taxon>
        <taxon>Intramacronucleata</taxon>
        <taxon>Oligohymenophorea</taxon>
        <taxon>Hymenostomatida</taxon>
        <taxon>Tetrahymenina</taxon>
        <taxon>Tetrahymenidae</taxon>
        <taxon>Tetrahymena</taxon>
    </lineage>
</organism>
<feature type="transmembrane region" description="Helical" evidence="1">
    <location>
        <begin position="669"/>
        <end position="685"/>
    </location>
</feature>
<feature type="transmembrane region" description="Helical" evidence="1">
    <location>
        <begin position="761"/>
        <end position="786"/>
    </location>
</feature>
<feature type="domain" description="EGF-like" evidence="2">
    <location>
        <begin position="68"/>
        <end position="101"/>
    </location>
</feature>
<dbReference type="PANTHER" id="PTHR23275:SF100">
    <property type="entry name" value="EGF-LIKE DOMAIN-CONTAINING PROTEIN"/>
    <property type="match status" value="1"/>
</dbReference>
<feature type="transmembrane region" description="Helical" evidence="1">
    <location>
        <begin position="643"/>
        <end position="662"/>
    </location>
</feature>
<dbReference type="CDD" id="cd00064">
    <property type="entry name" value="FU"/>
    <property type="match status" value="1"/>
</dbReference>
<evidence type="ECO:0000256" key="1">
    <source>
        <dbReference type="SAM" id="Phobius"/>
    </source>
</evidence>
<feature type="transmembrane region" description="Helical" evidence="1">
    <location>
        <begin position="850"/>
        <end position="879"/>
    </location>
</feature>
<dbReference type="eggNOG" id="KOG3525">
    <property type="taxonomic scope" value="Eukaryota"/>
</dbReference>
<feature type="transmembrane region" description="Helical" evidence="1">
    <location>
        <begin position="792"/>
        <end position="811"/>
    </location>
</feature>
<keyword evidence="4" id="KW-1185">Reference proteome</keyword>
<dbReference type="SMART" id="SM00261">
    <property type="entry name" value="FU"/>
    <property type="match status" value="7"/>
</dbReference>
<name>Q234N8_TETTS</name>
<dbReference type="Proteomes" id="UP000009168">
    <property type="component" value="Unassembled WGS sequence"/>
</dbReference>
<dbReference type="AlphaFoldDB" id="Q234N8"/>
<dbReference type="HOGENOM" id="CLU_010239_0_0_1"/>
<feature type="domain" description="EGF-like" evidence="2">
    <location>
        <begin position="220"/>
        <end position="249"/>
    </location>
</feature>
<dbReference type="SMART" id="SM00181">
    <property type="entry name" value="EGF"/>
    <property type="match status" value="8"/>
</dbReference>
<feature type="domain" description="EGF-like" evidence="2">
    <location>
        <begin position="20"/>
        <end position="54"/>
    </location>
</feature>
<keyword evidence="1" id="KW-0472">Membrane</keyword>
<dbReference type="Gene3D" id="2.10.220.10">
    <property type="entry name" value="Hormone Receptor, Insulin-like Growth Factor Receptor 1, Chain A, domain 2"/>
    <property type="match status" value="4"/>
</dbReference>
<dbReference type="SUPFAM" id="SSF57184">
    <property type="entry name" value="Growth factor receptor domain"/>
    <property type="match status" value="4"/>
</dbReference>
<protein>
    <submittedName>
        <fullName evidence="3">Transmembrane protein, putative</fullName>
    </submittedName>
</protein>
<keyword evidence="1 3" id="KW-0812">Transmembrane</keyword>
<dbReference type="InParanoid" id="Q234N8"/>
<dbReference type="KEGG" id="tet:TTHERM_00102600"/>
<evidence type="ECO:0000313" key="3">
    <source>
        <dbReference type="EMBL" id="EAR91965.3"/>
    </source>
</evidence>
<accession>Q234N8</accession>
<dbReference type="InterPro" id="IPR052798">
    <property type="entry name" value="Giardia_VSA"/>
</dbReference>
<dbReference type="RefSeq" id="XP_001012210.3">
    <property type="nucleotide sequence ID" value="XM_001012210.3"/>
</dbReference>
<dbReference type="OrthoDB" id="286906at2759"/>
<feature type="domain" description="EGF-like" evidence="2">
    <location>
        <begin position="441"/>
        <end position="471"/>
    </location>
</feature>
<feature type="domain" description="EGF-like" evidence="2">
    <location>
        <begin position="301"/>
        <end position="334"/>
    </location>
</feature>
<reference evidence="4" key="1">
    <citation type="journal article" date="2006" name="PLoS Biol.">
        <title>Macronuclear genome sequence of the ciliate Tetrahymena thermophila, a model eukaryote.</title>
        <authorList>
            <person name="Eisen J.A."/>
            <person name="Coyne R.S."/>
            <person name="Wu M."/>
            <person name="Wu D."/>
            <person name="Thiagarajan M."/>
            <person name="Wortman J.R."/>
            <person name="Badger J.H."/>
            <person name="Ren Q."/>
            <person name="Amedeo P."/>
            <person name="Jones K.M."/>
            <person name="Tallon L.J."/>
            <person name="Delcher A.L."/>
            <person name="Salzberg S.L."/>
            <person name="Silva J.C."/>
            <person name="Haas B.J."/>
            <person name="Majoros W.H."/>
            <person name="Farzad M."/>
            <person name="Carlton J.M."/>
            <person name="Smith R.K. Jr."/>
            <person name="Garg J."/>
            <person name="Pearlman R.E."/>
            <person name="Karrer K.M."/>
            <person name="Sun L."/>
            <person name="Manning G."/>
            <person name="Elde N.C."/>
            <person name="Turkewitz A.P."/>
            <person name="Asai D.J."/>
            <person name="Wilkes D.E."/>
            <person name="Wang Y."/>
            <person name="Cai H."/>
            <person name="Collins K."/>
            <person name="Stewart B.A."/>
            <person name="Lee S.R."/>
            <person name="Wilamowska K."/>
            <person name="Weinberg Z."/>
            <person name="Ruzzo W.L."/>
            <person name="Wloga D."/>
            <person name="Gaertig J."/>
            <person name="Frankel J."/>
            <person name="Tsao C.-C."/>
            <person name="Gorovsky M.A."/>
            <person name="Keeling P.J."/>
            <person name="Waller R.F."/>
            <person name="Patron N.J."/>
            <person name="Cherry J.M."/>
            <person name="Stover N.A."/>
            <person name="Krieger C.J."/>
            <person name="del Toro C."/>
            <person name="Ryder H.F."/>
            <person name="Williamson S.C."/>
            <person name="Barbeau R.A."/>
            <person name="Hamilton E.P."/>
            <person name="Orias E."/>
        </authorList>
    </citation>
    <scope>NUCLEOTIDE SEQUENCE [LARGE SCALE GENOMIC DNA]</scope>
    <source>
        <strain evidence="4">SB210</strain>
    </source>
</reference>